<evidence type="ECO:0000256" key="2">
    <source>
        <dbReference type="SAM" id="MobiDB-lite"/>
    </source>
</evidence>
<name>A0ABQ0DNK1_9EUKA</name>
<feature type="coiled-coil region" evidence="1">
    <location>
        <begin position="380"/>
        <end position="414"/>
    </location>
</feature>
<reference evidence="3 4" key="1">
    <citation type="journal article" date="2019" name="PLoS Negl. Trop. Dis.">
        <title>Whole genome sequencing of Entamoeba nuttalli reveals mammalian host-related molecular signatures and a novel octapeptide-repeat surface protein.</title>
        <authorList>
            <person name="Tanaka M."/>
            <person name="Makiuchi T."/>
            <person name="Komiyama T."/>
            <person name="Shiina T."/>
            <person name="Osaki K."/>
            <person name="Tachibana H."/>
        </authorList>
    </citation>
    <scope>NUCLEOTIDE SEQUENCE [LARGE SCALE GENOMIC DNA]</scope>
    <source>
        <strain evidence="3 4">P19-061405</strain>
    </source>
</reference>
<feature type="region of interest" description="Disordered" evidence="2">
    <location>
        <begin position="1"/>
        <end position="24"/>
    </location>
</feature>
<gene>
    <name evidence="3" type="ORF">ENUP19_0199G0004</name>
</gene>
<sequence>MNNMNSKENDKIDNSEQMFTKHSNTERMKRSAEIAYLKEYYPQNLVQFHKIVVKLQNAPEKEKEVVVEPDVDFQIDGKEYLVFFNNHLREINTVLNRWLENEISDHGFIMPDVAKRYVKQVAEKGETEKGVIGALKGARLGCIFAKALSSEVKEDTDRIYRLARHVYKTKELIEKYGSEIQSGKICAICIEKNFNGKSWYMTDCNNDFYQDTESILYKIMSSYEKSIDEKFNDLNTILYRCEKIIQPTLNEIKRMEFCFVINRVNYYLTREEELLSDKRQYEELKTMTNLRKRLNQLAIKYKHLYLTNTQILLGITVSRCKILVDNRNCKTIFIESSNVREFYKKINKRLDAEVQILTNKYSFSKFTLEKIIETAQSLKLDKNHDLIDKLKKEINEKEEEREKLLEMQQQKLEK</sequence>
<evidence type="ECO:0000256" key="1">
    <source>
        <dbReference type="SAM" id="Coils"/>
    </source>
</evidence>
<evidence type="ECO:0000313" key="4">
    <source>
        <dbReference type="Proteomes" id="UP001628156"/>
    </source>
</evidence>
<keyword evidence="4" id="KW-1185">Reference proteome</keyword>
<organism evidence="3 4">
    <name type="scientific">Entamoeba nuttalli</name>
    <dbReference type="NCBI Taxonomy" id="412467"/>
    <lineage>
        <taxon>Eukaryota</taxon>
        <taxon>Amoebozoa</taxon>
        <taxon>Evosea</taxon>
        <taxon>Archamoebae</taxon>
        <taxon>Mastigamoebida</taxon>
        <taxon>Entamoebidae</taxon>
        <taxon>Entamoeba</taxon>
    </lineage>
</organism>
<accession>A0ABQ0DNK1</accession>
<proteinExistence type="predicted"/>
<keyword evidence="1" id="KW-0175">Coiled coil</keyword>
<dbReference type="EMBL" id="BAAFRS010000199">
    <property type="protein sequence ID" value="GAB1224416.1"/>
    <property type="molecule type" value="Genomic_DNA"/>
</dbReference>
<protein>
    <submittedName>
        <fullName evidence="3">Uncharacterized protein</fullName>
    </submittedName>
</protein>
<evidence type="ECO:0000313" key="3">
    <source>
        <dbReference type="EMBL" id="GAB1224416.1"/>
    </source>
</evidence>
<comment type="caution">
    <text evidence="3">The sequence shown here is derived from an EMBL/GenBank/DDBJ whole genome shotgun (WGS) entry which is preliminary data.</text>
</comment>
<dbReference type="Proteomes" id="UP001628156">
    <property type="component" value="Unassembled WGS sequence"/>
</dbReference>